<gene>
    <name evidence="2" type="ORF">A3C16_03365</name>
</gene>
<protein>
    <submittedName>
        <fullName evidence="2">Uncharacterized protein</fullName>
    </submittedName>
</protein>
<accession>A0A1G2KZ36</accession>
<dbReference type="AlphaFoldDB" id="A0A1G2KZ36"/>
<name>A0A1G2KZ36_9BACT</name>
<dbReference type="EMBL" id="MHQL01000009">
    <property type="protein sequence ID" value="OHA03772.1"/>
    <property type="molecule type" value="Genomic_DNA"/>
</dbReference>
<keyword evidence="1" id="KW-0472">Membrane</keyword>
<evidence type="ECO:0000313" key="2">
    <source>
        <dbReference type="EMBL" id="OHA03772.1"/>
    </source>
</evidence>
<evidence type="ECO:0000313" key="3">
    <source>
        <dbReference type="Proteomes" id="UP000177811"/>
    </source>
</evidence>
<evidence type="ECO:0000256" key="1">
    <source>
        <dbReference type="SAM" id="Phobius"/>
    </source>
</evidence>
<keyword evidence="1" id="KW-1133">Transmembrane helix</keyword>
<sequence>METRSIRIIRICLWVLGWAIGLYGSFIGSSVLGYSGFVVMGATMLFFHREFSKEFMDLNPSTNKTFIRISTPIVGLAFLLGGLIDFVKSFL</sequence>
<reference evidence="2 3" key="1">
    <citation type="journal article" date="2016" name="Nat. Commun.">
        <title>Thousands of microbial genomes shed light on interconnected biogeochemical processes in an aquifer system.</title>
        <authorList>
            <person name="Anantharaman K."/>
            <person name="Brown C.T."/>
            <person name="Hug L.A."/>
            <person name="Sharon I."/>
            <person name="Castelle C.J."/>
            <person name="Probst A.J."/>
            <person name="Thomas B.C."/>
            <person name="Singh A."/>
            <person name="Wilkins M.J."/>
            <person name="Karaoz U."/>
            <person name="Brodie E.L."/>
            <person name="Williams K.H."/>
            <person name="Hubbard S.S."/>
            <person name="Banfield J.F."/>
        </authorList>
    </citation>
    <scope>NUCLEOTIDE SEQUENCE [LARGE SCALE GENOMIC DNA]</scope>
</reference>
<proteinExistence type="predicted"/>
<comment type="caution">
    <text evidence="2">The sequence shown here is derived from an EMBL/GenBank/DDBJ whole genome shotgun (WGS) entry which is preliminary data.</text>
</comment>
<dbReference type="Proteomes" id="UP000177811">
    <property type="component" value="Unassembled WGS sequence"/>
</dbReference>
<organism evidence="2 3">
    <name type="scientific">Candidatus Sungbacteria bacterium RIFCSPHIGHO2_02_FULL_51_29</name>
    <dbReference type="NCBI Taxonomy" id="1802273"/>
    <lineage>
        <taxon>Bacteria</taxon>
        <taxon>Candidatus Sungiibacteriota</taxon>
    </lineage>
</organism>
<keyword evidence="1" id="KW-0812">Transmembrane</keyword>
<feature type="transmembrane region" description="Helical" evidence="1">
    <location>
        <begin position="12"/>
        <end position="45"/>
    </location>
</feature>
<feature type="transmembrane region" description="Helical" evidence="1">
    <location>
        <begin position="65"/>
        <end position="87"/>
    </location>
</feature>